<sequence>MNVVNQIQTNLPQSLLYGLPNVGVDQGAAYARVLARQPAAS</sequence>
<gene>
    <name evidence="1" type="ORF">BURPS1710A_2950</name>
</gene>
<organism evidence="1 2">
    <name type="scientific">Burkholderia pseudomallei 1710a</name>
    <dbReference type="NCBI Taxonomy" id="320371"/>
    <lineage>
        <taxon>Bacteria</taxon>
        <taxon>Pseudomonadati</taxon>
        <taxon>Pseudomonadota</taxon>
        <taxon>Betaproteobacteria</taxon>
        <taxon>Burkholderiales</taxon>
        <taxon>Burkholderiaceae</taxon>
        <taxon>Burkholderia</taxon>
        <taxon>pseudomallei group</taxon>
    </lineage>
</organism>
<reference evidence="2" key="1">
    <citation type="submission" date="2007-08" db="EMBL/GenBank/DDBJ databases">
        <title>Annotation of Burkholderia pseudomallei 1710a.</title>
        <authorList>
            <person name="Harkins D.M."/>
            <person name="DeShazer D."/>
            <person name="Woods D.E."/>
            <person name="Brinkac L.M."/>
            <person name="Brown K.A."/>
            <person name="Hung G.C."/>
            <person name="Tuanyok A."/>
            <person name="Zhang B."/>
            <person name="Nierman W.C."/>
        </authorList>
    </citation>
    <scope>NUCLEOTIDE SEQUENCE [LARGE SCALE GENOMIC DNA]</scope>
    <source>
        <strain evidence="2">1710a</strain>
    </source>
</reference>
<dbReference type="EMBL" id="CM000832">
    <property type="protein sequence ID" value="EET07678.1"/>
    <property type="molecule type" value="Genomic_DNA"/>
</dbReference>
<protein>
    <submittedName>
        <fullName evidence="1">Uncharacterized protein</fullName>
    </submittedName>
</protein>
<reference evidence="1 2" key="2">
    <citation type="submission" date="2009-05" db="EMBL/GenBank/DDBJ databases">
        <authorList>
            <person name="Harkins D.M."/>
            <person name="DeShazer D."/>
            <person name="Woods D.E."/>
            <person name="Brinkac L.M."/>
            <person name="Brown K.A."/>
            <person name="Hung G.C."/>
            <person name="Tuanyok A."/>
            <person name="Zhang B."/>
            <person name="Nierman W.C."/>
        </authorList>
    </citation>
    <scope>NUCLEOTIDE SEQUENCE [LARGE SCALE GENOMIC DNA]</scope>
    <source>
        <strain evidence="1 2">1710a</strain>
    </source>
</reference>
<name>A0A0E1W3G1_BURPE</name>
<proteinExistence type="predicted"/>
<evidence type="ECO:0000313" key="1">
    <source>
        <dbReference type="EMBL" id="EET07678.1"/>
    </source>
</evidence>
<dbReference type="AlphaFoldDB" id="A0A0E1W3G1"/>
<dbReference type="Proteomes" id="UP000001812">
    <property type="component" value="Chromosome I"/>
</dbReference>
<dbReference type="HOGENOM" id="CLU_3266939_0_0_4"/>
<evidence type="ECO:0000313" key="2">
    <source>
        <dbReference type="Proteomes" id="UP000001812"/>
    </source>
</evidence>
<accession>A0A0E1W3G1</accession>